<evidence type="ECO:0008006" key="4">
    <source>
        <dbReference type="Google" id="ProtNLM"/>
    </source>
</evidence>
<proteinExistence type="predicted"/>
<evidence type="ECO:0000313" key="3">
    <source>
        <dbReference type="Proteomes" id="UP001189429"/>
    </source>
</evidence>
<feature type="region of interest" description="Disordered" evidence="1">
    <location>
        <begin position="1"/>
        <end position="53"/>
    </location>
</feature>
<sequence length="1460" mass="156913">MAQPPSSGRAGFSNAPSPAGPALPQGLLPPPLASGGAAAGAGAEPAPASRSPPAAQVAMGSALVSVAASALNFSEMARRAFVSELGGAWESCTLNDILDCKGSDLLSAADTMEVGGSRLRSIPKGALLRQLRELAVTAGFARLGLGGLPVALPPSTGIVPAGAQTAAPQKFTFASALRSGDSSEFCLLPAAKVRTLSAECKKAHGDQLSALAARLADDALPRADFSIFGPFGKRLMKLMACRAKVFVNGELITKTVQGPGSFEQWRRCFRALRTGFLKLGVSKPGPLDTCEEGFRQLAESSPGHWGHLVVIEDHMRSERRSVVRERIEDQVERNQVQGTWGPPRPWEAALAATACGPTSATEGQWWFLRVDEPCLQAPTTRGAAAQVAAVEGAAFAEEVDLHAGTNERKRTARGGGASPPRTKKQKQKDKWEAKHAAMLSTGRRPDGRHLKGPDGAKLCYDWNRSRNGYSAPCPNRRAHLCEWCLGPHRACDDSARRSEKRPRGWSAPAPKGKAKGSGKGPKSKGGAVVTLPDFLESGVDLRLDSHVAAIKSWMAGASAESLNAAVVLDPHAAILALCAAEFGFWVMVADLGTSYMWRLPDMLRLLEFGFLDCTFSPCQCGADFDRPTRLRCFSLTPPSMRRRCQWVQDTGAYSCGRSEAWPHLSLSYSSYGDDCAREHADGAAEAWATDIPAWGAQRPEALSAGAPGQDPFDRRQVHAHPLRVPFVPSAREVRSQEGARCAAGLRNPEGVVRKWVELRARLHPVRQALLAARGRVADLQLLSKACGESPARPPPATAAIRHARELVSAALGLSQREGEMTRPASPLHGPIFDAVCKRSGDSDVHVAPWILEGAPMGIEEPVRPGGHFPARESPAARSPEALQEAYVYQGNHVSFSAQRGEAEAPTPPLIREYLEAGYGEIFSSQQAAESALGHVCYPAPLGNVRRPKKSGGWKNRIIQDLKVNFVNAASSTHERTVLPRGIDHAVDIATLAQRHESMVVLILDFSDAFTAVPLHDRERPCNCAAVRGLCEEGVEHFIVRRVLGFGGKSNPLVYSRVWSFAARTGQALLDGGRSRLQLYVDDPEVVVSGPEEVCRQETDILLLWWLCLGFKLSWSKGSSTMSGPPVARQAPKEGPIGMGGDALIHDWVGIRFALRGATAVMGLTAECVESTRLALAPFLQRSGQATLAQARTAVGKAARVAQVIPEATPFVAALWGALAGSLRAAARGASEAAPGKVAVVRYFAAAGWLDAVLREPQRDGANCGTLFPLVRTIHHFTPGGRPSAAVRVEFDASPWGGGAVLAQGTTILVYFSIEWDGHILTHFGAELANPRWQTVWEMLTLLLSLLVWGTHAEEFSLTLHGDNIGALQNALSLKGHGHLLAIAREIAWRKARFCWEFDVVHLPSELNQVADALSRLTAAPPKTFPKVLQEHRARRREVPCWNEVWQAWVGSSPPKQAART</sequence>
<keyword evidence="3" id="KW-1185">Reference proteome</keyword>
<gene>
    <name evidence="2" type="ORF">PCOR1329_LOCUS58567</name>
</gene>
<accession>A0ABN9VML3</accession>
<feature type="region of interest" description="Disordered" evidence="1">
    <location>
        <begin position="492"/>
        <end position="525"/>
    </location>
</feature>
<organism evidence="2 3">
    <name type="scientific">Prorocentrum cordatum</name>
    <dbReference type="NCBI Taxonomy" id="2364126"/>
    <lineage>
        <taxon>Eukaryota</taxon>
        <taxon>Sar</taxon>
        <taxon>Alveolata</taxon>
        <taxon>Dinophyceae</taxon>
        <taxon>Prorocentrales</taxon>
        <taxon>Prorocentraceae</taxon>
        <taxon>Prorocentrum</taxon>
    </lineage>
</organism>
<protein>
    <recommendedName>
        <fullName evidence="4">RNase H type-1 domain-containing protein</fullName>
    </recommendedName>
</protein>
<feature type="region of interest" description="Disordered" evidence="1">
    <location>
        <begin position="400"/>
        <end position="454"/>
    </location>
</feature>
<feature type="compositionally biased region" description="Basic and acidic residues" evidence="1">
    <location>
        <begin position="400"/>
        <end position="409"/>
    </location>
</feature>
<reference evidence="2" key="1">
    <citation type="submission" date="2023-10" db="EMBL/GenBank/DDBJ databases">
        <authorList>
            <person name="Chen Y."/>
            <person name="Shah S."/>
            <person name="Dougan E. K."/>
            <person name="Thang M."/>
            <person name="Chan C."/>
        </authorList>
    </citation>
    <scope>NUCLEOTIDE SEQUENCE [LARGE SCALE GENOMIC DNA]</scope>
</reference>
<feature type="compositionally biased region" description="Basic and acidic residues" evidence="1">
    <location>
        <begin position="443"/>
        <end position="454"/>
    </location>
</feature>
<dbReference type="EMBL" id="CAUYUJ010017269">
    <property type="protein sequence ID" value="CAK0873315.1"/>
    <property type="molecule type" value="Genomic_DNA"/>
</dbReference>
<evidence type="ECO:0000313" key="2">
    <source>
        <dbReference type="EMBL" id="CAK0873315.1"/>
    </source>
</evidence>
<feature type="compositionally biased region" description="Low complexity" evidence="1">
    <location>
        <begin position="15"/>
        <end position="26"/>
    </location>
</feature>
<name>A0ABN9VML3_9DINO</name>
<feature type="compositionally biased region" description="Low complexity" evidence="1">
    <location>
        <begin position="33"/>
        <end position="53"/>
    </location>
</feature>
<dbReference type="InterPro" id="IPR043502">
    <property type="entry name" value="DNA/RNA_pol_sf"/>
</dbReference>
<dbReference type="SUPFAM" id="SSF56672">
    <property type="entry name" value="DNA/RNA polymerases"/>
    <property type="match status" value="1"/>
</dbReference>
<evidence type="ECO:0000256" key="1">
    <source>
        <dbReference type="SAM" id="MobiDB-lite"/>
    </source>
</evidence>
<comment type="caution">
    <text evidence="2">The sequence shown here is derived from an EMBL/GenBank/DDBJ whole genome shotgun (WGS) entry which is preliminary data.</text>
</comment>
<dbReference type="Proteomes" id="UP001189429">
    <property type="component" value="Unassembled WGS sequence"/>
</dbReference>